<accession>A0A8B7N303</accession>
<gene>
    <name evidence="4" type="primary">LOC108665550</name>
</gene>
<reference evidence="4" key="1">
    <citation type="submission" date="2025-08" db="UniProtKB">
        <authorList>
            <consortium name="RefSeq"/>
        </authorList>
    </citation>
    <scope>IDENTIFICATION</scope>
    <source>
        <tissue evidence="4">Whole organism</tissue>
    </source>
</reference>
<dbReference type="Proteomes" id="UP000694843">
    <property type="component" value="Unplaced"/>
</dbReference>
<keyword evidence="2" id="KW-0472">Membrane</keyword>
<keyword evidence="2" id="KW-1133">Transmembrane helix</keyword>
<evidence type="ECO:0000313" key="4">
    <source>
        <dbReference type="RefSeq" id="XP_018007803.1"/>
    </source>
</evidence>
<protein>
    <submittedName>
        <fullName evidence="4">Uncharacterized protein LOC108665550 isoform X1</fullName>
    </submittedName>
</protein>
<evidence type="ECO:0000256" key="1">
    <source>
        <dbReference type="SAM" id="MobiDB-lite"/>
    </source>
</evidence>
<feature type="transmembrane region" description="Helical" evidence="2">
    <location>
        <begin position="324"/>
        <end position="343"/>
    </location>
</feature>
<organism evidence="3 4">
    <name type="scientific">Hyalella azteca</name>
    <name type="common">Amphipod</name>
    <dbReference type="NCBI Taxonomy" id="294128"/>
    <lineage>
        <taxon>Eukaryota</taxon>
        <taxon>Metazoa</taxon>
        <taxon>Ecdysozoa</taxon>
        <taxon>Arthropoda</taxon>
        <taxon>Crustacea</taxon>
        <taxon>Multicrustacea</taxon>
        <taxon>Malacostraca</taxon>
        <taxon>Eumalacostraca</taxon>
        <taxon>Peracarida</taxon>
        <taxon>Amphipoda</taxon>
        <taxon>Senticaudata</taxon>
        <taxon>Talitrida</taxon>
        <taxon>Talitroidea</taxon>
        <taxon>Hyalellidae</taxon>
        <taxon>Hyalella</taxon>
    </lineage>
</organism>
<keyword evidence="2" id="KW-0812">Transmembrane</keyword>
<dbReference type="OrthoDB" id="6361021at2759"/>
<evidence type="ECO:0000256" key="2">
    <source>
        <dbReference type="SAM" id="Phobius"/>
    </source>
</evidence>
<dbReference type="RefSeq" id="XP_018007803.1">
    <property type="nucleotide sequence ID" value="XM_018152314.2"/>
</dbReference>
<feature type="region of interest" description="Disordered" evidence="1">
    <location>
        <begin position="244"/>
        <end position="264"/>
    </location>
</feature>
<name>A0A8B7N303_HYAAZ</name>
<dbReference type="KEGG" id="hazt:108665550"/>
<dbReference type="GeneID" id="108665550"/>
<keyword evidence="3" id="KW-1185">Reference proteome</keyword>
<evidence type="ECO:0000313" key="3">
    <source>
        <dbReference type="Proteomes" id="UP000694843"/>
    </source>
</evidence>
<dbReference type="AlphaFoldDB" id="A0A8B7N303"/>
<proteinExistence type="predicted"/>
<feature type="compositionally biased region" description="Basic residues" evidence="1">
    <location>
        <begin position="245"/>
        <end position="264"/>
    </location>
</feature>
<sequence length="348" mass="39671">MDSWTSFQAVKPLVNPTYANLDEISRCVHFDDFKEAVKKEMLVPQRVTNGLKKLRCRVLWFAPSHSSSDHNFFGNVSFTIKWETVLQKLGPNLYFIDQAVFNSRSCTRVLLTRKKYHGRFRKVDLNSFHSPLQNCRPGFIYVSHCMNKVRNGPHVLEIAIEVNDADARWFYLNCRQVANNHTEANPHVGNARTYGPESIIQGNKCFKFNAAQNLVCPYQWTVAECEKKIDAVFQSTGSATEIGRKKSVSRKKTVSRKKSVSRKKNISNSDSINYDLNSSYSYSSLSVHTGYESAGDEWSEYAWPTYERSIYPARVAAPPEKKNGWGWSILTAAAAVAGVWFVIRRISK</sequence>